<evidence type="ECO:0000313" key="13">
    <source>
        <dbReference type="Proteomes" id="UP000254072"/>
    </source>
</evidence>
<dbReference type="NCBIfam" id="TIGR00634">
    <property type="entry name" value="recN"/>
    <property type="match status" value="1"/>
</dbReference>
<evidence type="ECO:0000256" key="6">
    <source>
        <dbReference type="ARBA" id="ARBA00022840"/>
    </source>
</evidence>
<dbReference type="GO" id="GO:0006310">
    <property type="term" value="P:DNA recombination"/>
    <property type="evidence" value="ECO:0007669"/>
    <property type="project" value="InterPro"/>
</dbReference>
<dbReference type="GO" id="GO:0006281">
    <property type="term" value="P:DNA repair"/>
    <property type="evidence" value="ECO:0007669"/>
    <property type="project" value="UniProtKB-KW"/>
</dbReference>
<dbReference type="GO" id="GO:0005524">
    <property type="term" value="F:ATP binding"/>
    <property type="evidence" value="ECO:0007669"/>
    <property type="project" value="UniProtKB-KW"/>
</dbReference>
<dbReference type="FunFam" id="3.40.50.300:FF:000319">
    <property type="entry name" value="DNA repair protein RecN"/>
    <property type="match status" value="1"/>
</dbReference>
<dbReference type="OrthoDB" id="9806954at2"/>
<dbReference type="CDD" id="cd03241">
    <property type="entry name" value="ABC_RecN"/>
    <property type="match status" value="2"/>
</dbReference>
<dbReference type="GO" id="GO:0043590">
    <property type="term" value="C:bacterial nucleoid"/>
    <property type="evidence" value="ECO:0007669"/>
    <property type="project" value="TreeGrafter"/>
</dbReference>
<organism evidence="12 13">
    <name type="scientific">Prevotella disiens</name>
    <dbReference type="NCBI Taxonomy" id="28130"/>
    <lineage>
        <taxon>Bacteria</taxon>
        <taxon>Pseudomonadati</taxon>
        <taxon>Bacteroidota</taxon>
        <taxon>Bacteroidia</taxon>
        <taxon>Bacteroidales</taxon>
        <taxon>Prevotellaceae</taxon>
        <taxon>Prevotella</taxon>
    </lineage>
</organism>
<feature type="domain" description="RecF/RecN/SMC N-terminal" evidence="11">
    <location>
        <begin position="1"/>
        <end position="508"/>
    </location>
</feature>
<dbReference type="RefSeq" id="WP_021668660.1">
    <property type="nucleotide sequence ID" value="NZ_UGTL01000001.1"/>
</dbReference>
<reference evidence="12 13" key="1">
    <citation type="submission" date="2018-06" db="EMBL/GenBank/DDBJ databases">
        <authorList>
            <consortium name="Pathogen Informatics"/>
            <person name="Doyle S."/>
        </authorList>
    </citation>
    <scope>NUCLEOTIDE SEQUENCE [LARGE SCALE GENOMIC DNA]</scope>
    <source>
        <strain evidence="12 13">NCTC11157</strain>
    </source>
</reference>
<keyword evidence="10" id="KW-0175">Coiled coil</keyword>
<dbReference type="GeneID" id="91082796"/>
<dbReference type="GO" id="GO:0009432">
    <property type="term" value="P:SOS response"/>
    <property type="evidence" value="ECO:0007669"/>
    <property type="project" value="TreeGrafter"/>
</dbReference>
<keyword evidence="5 9" id="KW-0227">DNA damage</keyword>
<dbReference type="Gene3D" id="3.40.50.300">
    <property type="entry name" value="P-loop containing nucleotide triphosphate hydrolases"/>
    <property type="match status" value="2"/>
</dbReference>
<evidence type="ECO:0000256" key="8">
    <source>
        <dbReference type="ARBA" id="ARBA00033408"/>
    </source>
</evidence>
<feature type="coiled-coil region" evidence="10">
    <location>
        <begin position="149"/>
        <end position="220"/>
    </location>
</feature>
<dbReference type="EMBL" id="UGTL01000001">
    <property type="protein sequence ID" value="SUB85878.1"/>
    <property type="molecule type" value="Genomic_DNA"/>
</dbReference>
<evidence type="ECO:0000256" key="9">
    <source>
        <dbReference type="PIRNR" id="PIRNR003128"/>
    </source>
</evidence>
<name>A0A379DZI7_9BACT</name>
<dbReference type="Pfam" id="PF02463">
    <property type="entry name" value="SMC_N"/>
    <property type="match status" value="1"/>
</dbReference>
<evidence type="ECO:0000313" key="12">
    <source>
        <dbReference type="EMBL" id="SUB85878.1"/>
    </source>
</evidence>
<comment type="similarity">
    <text evidence="2 9">Belongs to the RecN family.</text>
</comment>
<protein>
    <recommendedName>
        <fullName evidence="3 9">DNA repair protein RecN</fullName>
    </recommendedName>
    <alternativeName>
        <fullName evidence="8 9">Recombination protein N</fullName>
    </alternativeName>
</protein>
<evidence type="ECO:0000256" key="7">
    <source>
        <dbReference type="ARBA" id="ARBA00023204"/>
    </source>
</evidence>
<evidence type="ECO:0000256" key="3">
    <source>
        <dbReference type="ARBA" id="ARBA00021315"/>
    </source>
</evidence>
<feature type="coiled-coil region" evidence="10">
    <location>
        <begin position="336"/>
        <end position="363"/>
    </location>
</feature>
<evidence type="ECO:0000256" key="4">
    <source>
        <dbReference type="ARBA" id="ARBA00022741"/>
    </source>
</evidence>
<evidence type="ECO:0000256" key="2">
    <source>
        <dbReference type="ARBA" id="ARBA00009441"/>
    </source>
</evidence>
<evidence type="ECO:0000256" key="1">
    <source>
        <dbReference type="ARBA" id="ARBA00003618"/>
    </source>
</evidence>
<dbReference type="AlphaFoldDB" id="A0A379DZI7"/>
<accession>A0A379DZI7</accession>
<keyword evidence="6" id="KW-0067">ATP-binding</keyword>
<dbReference type="InterPro" id="IPR027417">
    <property type="entry name" value="P-loop_NTPase"/>
</dbReference>
<comment type="function">
    <text evidence="1 9">May be involved in recombinational repair of damaged DNA.</text>
</comment>
<dbReference type="SUPFAM" id="SSF52540">
    <property type="entry name" value="P-loop containing nucleoside triphosphate hydrolases"/>
    <property type="match status" value="2"/>
</dbReference>
<dbReference type="PANTHER" id="PTHR11059:SF0">
    <property type="entry name" value="DNA REPAIR PROTEIN RECN"/>
    <property type="match status" value="1"/>
</dbReference>
<evidence type="ECO:0000256" key="10">
    <source>
        <dbReference type="SAM" id="Coils"/>
    </source>
</evidence>
<dbReference type="PANTHER" id="PTHR11059">
    <property type="entry name" value="DNA REPAIR PROTEIN RECN"/>
    <property type="match status" value="1"/>
</dbReference>
<evidence type="ECO:0000259" key="11">
    <source>
        <dbReference type="Pfam" id="PF02463"/>
    </source>
</evidence>
<proteinExistence type="inferred from homology"/>
<gene>
    <name evidence="12" type="primary">recN_1</name>
    <name evidence="12" type="ORF">NCTC11157_01617</name>
</gene>
<dbReference type="InterPro" id="IPR003395">
    <property type="entry name" value="RecF/RecN/SMC_N"/>
</dbReference>
<dbReference type="PIRSF" id="PIRSF003128">
    <property type="entry name" value="RecN"/>
    <property type="match status" value="1"/>
</dbReference>
<keyword evidence="4" id="KW-0547">Nucleotide-binding</keyword>
<dbReference type="Proteomes" id="UP000254072">
    <property type="component" value="Unassembled WGS sequence"/>
</dbReference>
<sequence>MLKHLYIKNFTLIDELDIDFFNGFSVISGETGAGKSIILGAISLLLGNRADSKQIKQGEKKCIIEAVFTLAKGVYDDFFKANGIDLDIDETILRREINDSGKSRAFINDTPVSLTLMRELGDQLVDIHSQHQNLLLQKEDFQLNIVDIIARNEQELQHYKEAYTDYKNTEKRLAQLKKQLEESAENEEFMRFQYEEIANANLEKEEQEELEQEYKTLSHAEDIKVSLYDADNELNEDEMGVVKKLKKTADFLSSITAVYPKAEEISQRLDAVYIEVKDIAEEVGMATSDVDFDPKRLDFINEKLDKIYHLEKKFHVESIADLLDIANDLKTKLSAIDNSDEALNEVEAEVKAKEKRCKELAIALTNCRQKAAKIIEQDMKEKLVPMGIPNIQFQIAMDSKPLASDGADKVEVLFSANKNSPLQPIAQVASGGEIARVMLALKAMISGAVKLPTIIFDEIDTGVSGKVAQQMAFVMQEMGNKNKQVISITHLPQIAALGSTHYKVEKRDTEKGTTSRLRQLSEEERVTEIAQMLSGTDISEAALMNARELLKIN</sequence>
<evidence type="ECO:0000256" key="5">
    <source>
        <dbReference type="ARBA" id="ARBA00022763"/>
    </source>
</evidence>
<keyword evidence="7 9" id="KW-0234">DNA repair</keyword>
<dbReference type="InterPro" id="IPR004604">
    <property type="entry name" value="DNA_recomb/repair_RecN"/>
</dbReference>